<gene>
    <name evidence="2" type="ORF">Anapl_17434</name>
</gene>
<dbReference type="AlphaFoldDB" id="R0KNW5"/>
<evidence type="ECO:0000313" key="3">
    <source>
        <dbReference type="Proteomes" id="UP000296049"/>
    </source>
</evidence>
<keyword evidence="3" id="KW-1185">Reference proteome</keyword>
<sequence length="63" mass="6894">MVQTLSEEDEARAWLDDFQQGKPGPGDAKARAVQEMMERIKNGVVLRPAKEQRVALSQAAALG</sequence>
<reference evidence="3" key="1">
    <citation type="journal article" date="2013" name="Nat. Genet.">
        <title>The duck genome and transcriptome provide insight into an avian influenza virus reservoir species.</title>
        <authorList>
            <person name="Huang Y."/>
            <person name="Li Y."/>
            <person name="Burt D.W."/>
            <person name="Chen H."/>
            <person name="Zhang Y."/>
            <person name="Qian W."/>
            <person name="Kim H."/>
            <person name="Gan S."/>
            <person name="Zhao Y."/>
            <person name="Li J."/>
            <person name="Yi K."/>
            <person name="Feng H."/>
            <person name="Zhu P."/>
            <person name="Li B."/>
            <person name="Liu Q."/>
            <person name="Fairley S."/>
            <person name="Magor K.E."/>
            <person name="Du Z."/>
            <person name="Hu X."/>
            <person name="Goodman L."/>
            <person name="Tafer H."/>
            <person name="Vignal A."/>
            <person name="Lee T."/>
            <person name="Kim K.W."/>
            <person name="Sheng Z."/>
            <person name="An Y."/>
            <person name="Searle S."/>
            <person name="Herrero J."/>
            <person name="Groenen M.A."/>
            <person name="Crooijmans R.P."/>
            <person name="Faraut T."/>
            <person name="Cai Q."/>
            <person name="Webster R.G."/>
            <person name="Aldridge J.R."/>
            <person name="Warren W.C."/>
            <person name="Bartschat S."/>
            <person name="Kehr S."/>
            <person name="Marz M."/>
            <person name="Stadler P.F."/>
            <person name="Smith J."/>
            <person name="Kraus R.H."/>
            <person name="Zhao Y."/>
            <person name="Ren L."/>
            <person name="Fei J."/>
            <person name="Morisson M."/>
            <person name="Kaiser P."/>
            <person name="Griffin D.K."/>
            <person name="Rao M."/>
            <person name="Pitel F."/>
            <person name="Wang J."/>
            <person name="Li N."/>
        </authorList>
    </citation>
    <scope>NUCLEOTIDE SEQUENCE [LARGE SCALE GENOMIC DNA]</scope>
</reference>
<feature type="compositionally biased region" description="Acidic residues" evidence="1">
    <location>
        <begin position="1"/>
        <end position="10"/>
    </location>
</feature>
<accession>R0KNW5</accession>
<organism evidence="2 3">
    <name type="scientific">Anas platyrhynchos</name>
    <name type="common">Mallard</name>
    <name type="synonym">Anas boschas</name>
    <dbReference type="NCBI Taxonomy" id="8839"/>
    <lineage>
        <taxon>Eukaryota</taxon>
        <taxon>Metazoa</taxon>
        <taxon>Chordata</taxon>
        <taxon>Craniata</taxon>
        <taxon>Vertebrata</taxon>
        <taxon>Euteleostomi</taxon>
        <taxon>Archelosauria</taxon>
        <taxon>Archosauria</taxon>
        <taxon>Dinosauria</taxon>
        <taxon>Saurischia</taxon>
        <taxon>Theropoda</taxon>
        <taxon>Coelurosauria</taxon>
        <taxon>Aves</taxon>
        <taxon>Neognathae</taxon>
        <taxon>Galloanserae</taxon>
        <taxon>Anseriformes</taxon>
        <taxon>Anatidae</taxon>
        <taxon>Anatinae</taxon>
        <taxon>Anas</taxon>
    </lineage>
</organism>
<evidence type="ECO:0000256" key="1">
    <source>
        <dbReference type="SAM" id="MobiDB-lite"/>
    </source>
</evidence>
<name>R0KNW5_ANAPL</name>
<proteinExistence type="predicted"/>
<feature type="region of interest" description="Disordered" evidence="1">
    <location>
        <begin position="1"/>
        <end position="28"/>
    </location>
</feature>
<evidence type="ECO:0000313" key="2">
    <source>
        <dbReference type="EMBL" id="EOA94888.1"/>
    </source>
</evidence>
<dbReference type="EMBL" id="KB744529">
    <property type="protein sequence ID" value="EOA94888.1"/>
    <property type="molecule type" value="Genomic_DNA"/>
</dbReference>
<protein>
    <submittedName>
        <fullName evidence="2">Uncharacterized protein</fullName>
    </submittedName>
</protein>
<dbReference type="Proteomes" id="UP000296049">
    <property type="component" value="Unassembled WGS sequence"/>
</dbReference>